<dbReference type="SUPFAM" id="SSF88659">
    <property type="entry name" value="Sigma3 and sigma4 domains of RNA polymerase sigma factors"/>
    <property type="match status" value="1"/>
</dbReference>
<dbReference type="InterPro" id="IPR007050">
    <property type="entry name" value="HTH_bacterioopsin"/>
</dbReference>
<dbReference type="RefSeq" id="WP_254268249.1">
    <property type="nucleotide sequence ID" value="NZ_CP100400.1"/>
</dbReference>
<dbReference type="EMBL" id="JBHSHT010000002">
    <property type="protein sequence ID" value="MFC4826127.1"/>
    <property type="molecule type" value="Genomic_DNA"/>
</dbReference>
<evidence type="ECO:0000256" key="2">
    <source>
        <dbReference type="ARBA" id="ARBA00023163"/>
    </source>
</evidence>
<comment type="caution">
    <text evidence="5">The sequence shown here is derived from an EMBL/GenBank/DDBJ whole genome shotgun (WGS) entry which is preliminary data.</text>
</comment>
<dbReference type="InterPro" id="IPR036388">
    <property type="entry name" value="WH-like_DNA-bd_sf"/>
</dbReference>
<dbReference type="GeneID" id="73046779"/>
<protein>
    <submittedName>
        <fullName evidence="5">Helix-turn-helix domain-containing protein</fullName>
    </submittedName>
</protein>
<dbReference type="AlphaFoldDB" id="A0ABD5Q602"/>
<dbReference type="Gene3D" id="1.10.10.10">
    <property type="entry name" value="Winged helix-like DNA-binding domain superfamily/Winged helix DNA-binding domain"/>
    <property type="match status" value="1"/>
</dbReference>
<keyword evidence="2" id="KW-0804">Transcription</keyword>
<name>A0ABD5Q602_9EURY</name>
<dbReference type="Pfam" id="PF04967">
    <property type="entry name" value="HTH_10"/>
    <property type="match status" value="1"/>
</dbReference>
<dbReference type="PANTHER" id="PTHR34236:SF1">
    <property type="entry name" value="DIMETHYL SULFOXIDE REDUCTASE TRANSCRIPTIONAL ACTIVATOR"/>
    <property type="match status" value="1"/>
</dbReference>
<evidence type="ECO:0000259" key="3">
    <source>
        <dbReference type="Pfam" id="PF04967"/>
    </source>
</evidence>
<keyword evidence="6" id="KW-1185">Reference proteome</keyword>
<dbReference type="InterPro" id="IPR056529">
    <property type="entry name" value="HVO_2928_N"/>
</dbReference>
<dbReference type="InterPro" id="IPR013324">
    <property type="entry name" value="RNA_pol_sigma_r3/r4-like"/>
</dbReference>
<feature type="domain" description="HVO-2928 N-terminal" evidence="4">
    <location>
        <begin position="3"/>
        <end position="170"/>
    </location>
</feature>
<evidence type="ECO:0000259" key="4">
    <source>
        <dbReference type="Pfam" id="PF24281"/>
    </source>
</evidence>
<keyword evidence="1" id="KW-0805">Transcription regulation</keyword>
<reference evidence="5 6" key="1">
    <citation type="journal article" date="2019" name="Int. J. Syst. Evol. Microbiol.">
        <title>The Global Catalogue of Microorganisms (GCM) 10K type strain sequencing project: providing services to taxonomists for standard genome sequencing and annotation.</title>
        <authorList>
            <consortium name="The Broad Institute Genomics Platform"/>
            <consortium name="The Broad Institute Genome Sequencing Center for Infectious Disease"/>
            <person name="Wu L."/>
            <person name="Ma J."/>
        </authorList>
    </citation>
    <scope>NUCLEOTIDE SEQUENCE [LARGE SCALE GENOMIC DNA]</scope>
    <source>
        <strain evidence="5 6">XZYJ18</strain>
    </source>
</reference>
<organism evidence="5 6">
    <name type="scientific">Halorussus aquaticus</name>
    <dbReference type="NCBI Taxonomy" id="2953748"/>
    <lineage>
        <taxon>Archaea</taxon>
        <taxon>Methanobacteriati</taxon>
        <taxon>Methanobacteriota</taxon>
        <taxon>Stenosarchaea group</taxon>
        <taxon>Halobacteria</taxon>
        <taxon>Halobacteriales</taxon>
        <taxon>Haladaptataceae</taxon>
        <taxon>Halorussus</taxon>
    </lineage>
</organism>
<dbReference type="PANTHER" id="PTHR34236">
    <property type="entry name" value="DIMETHYL SULFOXIDE REDUCTASE TRANSCRIPTIONAL ACTIVATOR"/>
    <property type="match status" value="1"/>
</dbReference>
<evidence type="ECO:0000313" key="6">
    <source>
        <dbReference type="Proteomes" id="UP001595945"/>
    </source>
</evidence>
<dbReference type="Pfam" id="PF24281">
    <property type="entry name" value="HVO_2928_N"/>
    <property type="match status" value="1"/>
</dbReference>
<evidence type="ECO:0000256" key="1">
    <source>
        <dbReference type="ARBA" id="ARBA00023015"/>
    </source>
</evidence>
<accession>A0ABD5Q602</accession>
<evidence type="ECO:0000313" key="5">
    <source>
        <dbReference type="EMBL" id="MFC4826127.1"/>
    </source>
</evidence>
<sequence length="258" mass="29353">MREFDFTVVYSEGADHLMDVFIEFPQLYSRTVSCHVTRDTMWRVDEVTGPKEALSAYDDQLTNLQRCSSLRGMGGCQVDWTYETLTTEPTRRLIYSKQSEGEGCRSIPYLAAARLGDGVLCRAEQHGDEYRWQILTDDDAAMSTIYEELSENLRDGLELRFGRLEQSPEWDDTHGTGDDLPYEQREALELAVEYGYYETPREMSLQEIADAEDVPTSTLQYRITRAESWLATTFLSNRMADASDGAAVNRLPGVTSDD</sequence>
<feature type="domain" description="HTH bat-type" evidence="3">
    <location>
        <begin position="183"/>
        <end position="231"/>
    </location>
</feature>
<gene>
    <name evidence="5" type="ORF">ACFO9K_17885</name>
</gene>
<dbReference type="Proteomes" id="UP001595945">
    <property type="component" value="Unassembled WGS sequence"/>
</dbReference>
<proteinExistence type="predicted"/>